<accession>A0A4Y2J1D8</accession>
<dbReference type="EMBL" id="BGPR01003125">
    <property type="protein sequence ID" value="GBM83993.1"/>
    <property type="molecule type" value="Genomic_DNA"/>
</dbReference>
<protein>
    <recommendedName>
        <fullName evidence="1">Mutator-like transposase domain-containing protein</fullName>
    </recommendedName>
</protein>
<gene>
    <name evidence="2" type="ORF">AVEN_110124_1</name>
</gene>
<keyword evidence="3" id="KW-1185">Reference proteome</keyword>
<dbReference type="Pfam" id="PF20700">
    <property type="entry name" value="Mutator"/>
    <property type="match status" value="1"/>
</dbReference>
<proteinExistence type="predicted"/>
<name>A0A4Y2J1D8_ARAVE</name>
<dbReference type="Proteomes" id="UP000499080">
    <property type="component" value="Unassembled WGS sequence"/>
</dbReference>
<evidence type="ECO:0000313" key="3">
    <source>
        <dbReference type="Proteomes" id="UP000499080"/>
    </source>
</evidence>
<dbReference type="OrthoDB" id="6427993at2759"/>
<dbReference type="InterPro" id="IPR049012">
    <property type="entry name" value="Mutator_transp_dom"/>
</dbReference>
<comment type="caution">
    <text evidence="2">The sequence shown here is derived from an EMBL/GenBank/DDBJ whole genome shotgun (WGS) entry which is preliminary data.</text>
</comment>
<evidence type="ECO:0000313" key="2">
    <source>
        <dbReference type="EMBL" id="GBM83993.1"/>
    </source>
</evidence>
<feature type="domain" description="Mutator-like transposase" evidence="1">
    <location>
        <begin position="1"/>
        <end position="86"/>
    </location>
</feature>
<dbReference type="AlphaFoldDB" id="A0A4Y2J1D8"/>
<evidence type="ECO:0000259" key="1">
    <source>
        <dbReference type="Pfam" id="PF20700"/>
    </source>
</evidence>
<reference evidence="2 3" key="1">
    <citation type="journal article" date="2019" name="Sci. Rep.">
        <title>Orb-weaving spider Araneus ventricosus genome elucidates the spidroin gene catalogue.</title>
        <authorList>
            <person name="Kono N."/>
            <person name="Nakamura H."/>
            <person name="Ohtoshi R."/>
            <person name="Moran D.A.P."/>
            <person name="Shinohara A."/>
            <person name="Yoshida Y."/>
            <person name="Fujiwara M."/>
            <person name="Mori M."/>
            <person name="Tomita M."/>
            <person name="Arakawa K."/>
        </authorList>
    </citation>
    <scope>NUCLEOTIDE SEQUENCE [LARGE SCALE GENOMIC DNA]</scope>
</reference>
<organism evidence="2 3">
    <name type="scientific">Araneus ventricosus</name>
    <name type="common">Orbweaver spider</name>
    <name type="synonym">Epeira ventricosa</name>
    <dbReference type="NCBI Taxonomy" id="182803"/>
    <lineage>
        <taxon>Eukaryota</taxon>
        <taxon>Metazoa</taxon>
        <taxon>Ecdysozoa</taxon>
        <taxon>Arthropoda</taxon>
        <taxon>Chelicerata</taxon>
        <taxon>Arachnida</taxon>
        <taxon>Araneae</taxon>
        <taxon>Araneomorphae</taxon>
        <taxon>Entelegynae</taxon>
        <taxon>Araneoidea</taxon>
        <taxon>Araneidae</taxon>
        <taxon>Araneus</taxon>
    </lineage>
</organism>
<sequence>MRSVGQGLEGLKTFCGIIGLNPPVSKNAYEKICTRISAVSKSLATESMKKAAVDEVTSADSTDISLSGDETWKSRGHTSQREIYNCTSI</sequence>